<feature type="region of interest" description="Disordered" evidence="2">
    <location>
        <begin position="301"/>
        <end position="322"/>
    </location>
</feature>
<organism evidence="4">
    <name type="scientific">Medioppia subpectinata</name>
    <dbReference type="NCBI Taxonomy" id="1979941"/>
    <lineage>
        <taxon>Eukaryota</taxon>
        <taxon>Metazoa</taxon>
        <taxon>Ecdysozoa</taxon>
        <taxon>Arthropoda</taxon>
        <taxon>Chelicerata</taxon>
        <taxon>Arachnida</taxon>
        <taxon>Acari</taxon>
        <taxon>Acariformes</taxon>
        <taxon>Sarcoptiformes</taxon>
        <taxon>Oribatida</taxon>
        <taxon>Brachypylina</taxon>
        <taxon>Oppioidea</taxon>
        <taxon>Oppiidae</taxon>
        <taxon>Medioppia</taxon>
    </lineage>
</organism>
<reference evidence="4" key="1">
    <citation type="submission" date="2020-11" db="EMBL/GenBank/DDBJ databases">
        <authorList>
            <person name="Tran Van P."/>
        </authorList>
    </citation>
    <scope>NUCLEOTIDE SEQUENCE</scope>
</reference>
<dbReference type="AlphaFoldDB" id="A0A7R9LJD2"/>
<feature type="compositionally biased region" description="Basic residues" evidence="2">
    <location>
        <begin position="205"/>
        <end position="216"/>
    </location>
</feature>
<evidence type="ECO:0000256" key="1">
    <source>
        <dbReference type="ARBA" id="ARBA00022691"/>
    </source>
</evidence>
<feature type="compositionally biased region" description="Basic and acidic residues" evidence="2">
    <location>
        <begin position="217"/>
        <end position="227"/>
    </location>
</feature>
<dbReference type="GO" id="GO:0005634">
    <property type="term" value="C:nucleus"/>
    <property type="evidence" value="ECO:0007669"/>
    <property type="project" value="InterPro"/>
</dbReference>
<dbReference type="PROSITE" id="PS51215">
    <property type="entry name" value="AWS"/>
    <property type="match status" value="1"/>
</dbReference>
<keyword evidence="1" id="KW-0949">S-adenosyl-L-methionine</keyword>
<feature type="region of interest" description="Disordered" evidence="2">
    <location>
        <begin position="86"/>
        <end position="265"/>
    </location>
</feature>
<feature type="region of interest" description="Disordered" evidence="2">
    <location>
        <begin position="1"/>
        <end position="33"/>
    </location>
</feature>
<keyword evidence="5" id="KW-1185">Reference proteome</keyword>
<accession>A0A7R9LJD2</accession>
<dbReference type="Gene3D" id="2.170.270.10">
    <property type="entry name" value="SET domain"/>
    <property type="match status" value="1"/>
</dbReference>
<dbReference type="EMBL" id="OC879977">
    <property type="protein sequence ID" value="CAD7641512.1"/>
    <property type="molecule type" value="Genomic_DNA"/>
</dbReference>
<dbReference type="PANTHER" id="PTHR46711:SF1">
    <property type="entry name" value="HISTONE-LYSINE N-METHYLTRANSFERASE SETD2"/>
    <property type="match status" value="1"/>
</dbReference>
<dbReference type="GO" id="GO:0046975">
    <property type="term" value="F:histone H3K36 methyltransferase activity"/>
    <property type="evidence" value="ECO:0007669"/>
    <property type="project" value="InterPro"/>
</dbReference>
<dbReference type="Pfam" id="PF17907">
    <property type="entry name" value="AWS"/>
    <property type="match status" value="1"/>
</dbReference>
<dbReference type="SUPFAM" id="SSF82199">
    <property type="entry name" value="SET domain"/>
    <property type="match status" value="1"/>
</dbReference>
<evidence type="ECO:0000313" key="4">
    <source>
        <dbReference type="EMBL" id="CAD7641512.1"/>
    </source>
</evidence>
<feature type="domain" description="AWS" evidence="3">
    <location>
        <begin position="416"/>
        <end position="469"/>
    </location>
</feature>
<evidence type="ECO:0000313" key="5">
    <source>
        <dbReference type="Proteomes" id="UP000759131"/>
    </source>
</evidence>
<dbReference type="InterPro" id="IPR042294">
    <property type="entry name" value="SETD2_animal"/>
</dbReference>
<dbReference type="Proteomes" id="UP000759131">
    <property type="component" value="Unassembled WGS sequence"/>
</dbReference>
<feature type="non-terminal residue" evidence="4">
    <location>
        <position position="1"/>
    </location>
</feature>
<feature type="compositionally biased region" description="Basic and acidic residues" evidence="2">
    <location>
        <begin position="155"/>
        <end position="165"/>
    </location>
</feature>
<dbReference type="SMART" id="SM00570">
    <property type="entry name" value="AWS"/>
    <property type="match status" value="1"/>
</dbReference>
<gene>
    <name evidence="4" type="ORF">OSB1V03_LOCUS18690</name>
</gene>
<feature type="non-terminal residue" evidence="4">
    <location>
        <position position="535"/>
    </location>
</feature>
<evidence type="ECO:0000256" key="2">
    <source>
        <dbReference type="SAM" id="MobiDB-lite"/>
    </source>
</evidence>
<dbReference type="InterPro" id="IPR046341">
    <property type="entry name" value="SET_dom_sf"/>
</dbReference>
<name>A0A7R9LJD2_9ACAR</name>
<evidence type="ECO:0000259" key="3">
    <source>
        <dbReference type="PROSITE" id="PS51215"/>
    </source>
</evidence>
<dbReference type="InterPro" id="IPR006560">
    <property type="entry name" value="AWS_dom"/>
</dbReference>
<proteinExistence type="predicted"/>
<sequence length="535" mass="60779">GGSQVPLNPSNASHASNPCNADNSHSNESTNVSSVLAVNKKKFGKFRILNDNSDNTCEDNNTPVLNGEDICLDIGFDRALGASIETMSTQSESSAHDMSEPSSAAASPNTTPNRSTKRRGRPAGSTNKDKLVIQMATQLLEDDDDLSRRRSSRLKTLEARKEQEKGYYGNRQTDIDDTSRDSSIVNTSDANESQHSVVESSVSTKQKKKKSKKDKNKSKEKSSDSKKSTKRKKKCLVDDKYHSYDENNENSHHSEFFTPPLPPSHYQNIRHNKSCVQSSNKCTTDSDDSCPLPQKLKSRWRRNSELESGHQPGFAADHHQKQGAQTVPIIIPKETEPHPTFEMITENNYLFERGADEGFGWLRRRLYFAADHHQKQGAQTVPIIIPKETEPHPTFEMITENNYLFERRKSKSKKETRRMVCDCILTKEERTRGLVGCGEDCLNRMLMIECGSRCALGDHCANKRFQKRQYAKIEPFRTAKKGWGLRTLEPLQPNTFIMEYIGEVIDPLDFHNRTQKYSKEKIEHHYFMALKSDEI</sequence>
<dbReference type="OrthoDB" id="308383at2759"/>
<feature type="compositionally biased region" description="Basic and acidic residues" evidence="2">
    <location>
        <begin position="235"/>
        <end position="255"/>
    </location>
</feature>
<dbReference type="PANTHER" id="PTHR46711">
    <property type="entry name" value="HISTONE-LYSINE N-METHYLTRANSFERASE SETD2"/>
    <property type="match status" value="1"/>
</dbReference>
<feature type="compositionally biased region" description="Polar residues" evidence="2">
    <location>
        <begin position="185"/>
        <end position="195"/>
    </location>
</feature>
<feature type="compositionally biased region" description="Polar residues" evidence="2">
    <location>
        <begin position="100"/>
        <end position="114"/>
    </location>
</feature>
<dbReference type="EMBL" id="CAJPIZ010025402">
    <property type="protein sequence ID" value="CAG2118740.1"/>
    <property type="molecule type" value="Genomic_DNA"/>
</dbReference>
<protein>
    <recommendedName>
        <fullName evidence="3">AWS domain-containing protein</fullName>
    </recommendedName>
</protein>